<comment type="caution">
    <text evidence="1">The sequence shown here is derived from an EMBL/GenBank/DDBJ whole genome shotgun (WGS) entry which is preliminary data.</text>
</comment>
<dbReference type="Proteomes" id="UP000572722">
    <property type="component" value="Unassembled WGS sequence"/>
</dbReference>
<organism evidence="1 2">
    <name type="scientific">Vibrio tubiashii</name>
    <dbReference type="NCBI Taxonomy" id="29498"/>
    <lineage>
        <taxon>Bacteria</taxon>
        <taxon>Pseudomonadati</taxon>
        <taxon>Pseudomonadota</taxon>
        <taxon>Gammaproteobacteria</taxon>
        <taxon>Vibrionales</taxon>
        <taxon>Vibrionaceae</taxon>
        <taxon>Vibrio</taxon>
        <taxon>Vibrio oreintalis group</taxon>
    </lineage>
</organism>
<dbReference type="EMBL" id="VTXO01000008">
    <property type="protein sequence ID" value="NOI82575.1"/>
    <property type="molecule type" value="Genomic_DNA"/>
</dbReference>
<evidence type="ECO:0000313" key="1">
    <source>
        <dbReference type="EMBL" id="NOI82575.1"/>
    </source>
</evidence>
<protein>
    <submittedName>
        <fullName evidence="1">Uncharacterized protein</fullName>
    </submittedName>
</protein>
<dbReference type="AlphaFoldDB" id="A0AAE5EWC0"/>
<sequence>MTDLDIEFEHIYLEVKAERWPQLERFLFSYYCYREGFVTSKNKPGWETARAKTPRSTSVQDIQDSALEPVVPLAVVIGEIKRYWRDGELTPNSLRRILDSLLHYATISKQELTELKKAGLQNAMPACWYQSDEREALARFGKVKICIEDLTQRR</sequence>
<gene>
    <name evidence="1" type="ORF">F0237_18050</name>
</gene>
<proteinExistence type="predicted"/>
<evidence type="ECO:0000313" key="2">
    <source>
        <dbReference type="Proteomes" id="UP000572722"/>
    </source>
</evidence>
<accession>A0AAE5EWC0</accession>
<reference evidence="1 2" key="1">
    <citation type="submission" date="2019-08" db="EMBL/GenBank/DDBJ databases">
        <title>Draft genome sequencing and comparative genomics of hatchery-associated Vibrios.</title>
        <authorList>
            <person name="Kehlet-Delgado H."/>
            <person name="Mueller R.S."/>
        </authorList>
    </citation>
    <scope>NUCLEOTIDE SEQUENCE [LARGE SCALE GENOMIC DNA]</scope>
    <source>
        <strain evidence="1 2">01-65-5-1</strain>
    </source>
</reference>
<dbReference type="RefSeq" id="WP_171324214.1">
    <property type="nucleotide sequence ID" value="NZ_VTXO01000008.1"/>
</dbReference>
<name>A0AAE5EWC0_9VIBR</name>